<dbReference type="Proteomes" id="UP000182841">
    <property type="component" value="Unassembled WGS sequence"/>
</dbReference>
<evidence type="ECO:0000256" key="1">
    <source>
        <dbReference type="SAM" id="Phobius"/>
    </source>
</evidence>
<evidence type="ECO:0000313" key="2">
    <source>
        <dbReference type="EMBL" id="SES27824.1"/>
    </source>
</evidence>
<organism evidence="2 3">
    <name type="scientific">Streptomyces qinglanensis</name>
    <dbReference type="NCBI Taxonomy" id="943816"/>
    <lineage>
        <taxon>Bacteria</taxon>
        <taxon>Bacillati</taxon>
        <taxon>Actinomycetota</taxon>
        <taxon>Actinomycetes</taxon>
        <taxon>Kitasatosporales</taxon>
        <taxon>Streptomycetaceae</taxon>
        <taxon>Streptomyces</taxon>
    </lineage>
</organism>
<gene>
    <name evidence="2" type="ORF">SAMN05421870_114178</name>
</gene>
<sequence length="108" mass="12335">MTVAGVFFGISANNPGWKIAAAGIIPIMGFWLLDSYFLRQERLFRRLYDDVRRPAIPVELFSMNVQPYHRTVPWCAVIRSHTMVNFYGTLALVDIAFIVSGIIRVTRT</sequence>
<feature type="transmembrane region" description="Helical" evidence="1">
    <location>
        <begin position="84"/>
        <end position="103"/>
    </location>
</feature>
<keyword evidence="1" id="KW-0812">Transmembrane</keyword>
<evidence type="ECO:0000313" key="3">
    <source>
        <dbReference type="Proteomes" id="UP000182841"/>
    </source>
</evidence>
<protein>
    <submittedName>
        <fullName evidence="2">Uncharacterized protein</fullName>
    </submittedName>
</protein>
<dbReference type="AlphaFoldDB" id="A0A1H9W212"/>
<proteinExistence type="predicted"/>
<dbReference type="EMBL" id="FOGO01000014">
    <property type="protein sequence ID" value="SES27824.1"/>
    <property type="molecule type" value="Genomic_DNA"/>
</dbReference>
<keyword evidence="1" id="KW-0472">Membrane</keyword>
<reference evidence="3" key="1">
    <citation type="submission" date="2016-10" db="EMBL/GenBank/DDBJ databases">
        <authorList>
            <person name="Varghese N."/>
            <person name="Submissions S."/>
        </authorList>
    </citation>
    <scope>NUCLEOTIDE SEQUENCE [LARGE SCALE GENOMIC DNA]</scope>
    <source>
        <strain evidence="3">CGMCC 4.6825</strain>
    </source>
</reference>
<keyword evidence="1" id="KW-1133">Transmembrane helix</keyword>
<feature type="transmembrane region" description="Helical" evidence="1">
    <location>
        <begin position="19"/>
        <end position="38"/>
    </location>
</feature>
<keyword evidence="3" id="KW-1185">Reference proteome</keyword>
<name>A0A1H9W212_9ACTN</name>
<accession>A0A1H9W212</accession>